<name>A0A3B1E8I1_9ZZZZ</name>
<dbReference type="Pfam" id="PF00005">
    <property type="entry name" value="ABC_tran"/>
    <property type="match status" value="1"/>
</dbReference>
<evidence type="ECO:0000256" key="3">
    <source>
        <dbReference type="ARBA" id="ARBA00022840"/>
    </source>
</evidence>
<evidence type="ECO:0000256" key="2">
    <source>
        <dbReference type="ARBA" id="ARBA00022741"/>
    </source>
</evidence>
<keyword evidence="2" id="KW-0547">Nucleotide-binding</keyword>
<dbReference type="PANTHER" id="PTHR43023">
    <property type="entry name" value="PROTEIN TRIGALACTOSYLDIACYLGLYCEROL 3, CHLOROPLASTIC"/>
    <property type="match status" value="1"/>
</dbReference>
<feature type="domain" description="ABC transporter" evidence="4">
    <location>
        <begin position="16"/>
        <end position="266"/>
    </location>
</feature>
<dbReference type="PANTHER" id="PTHR43023:SF3">
    <property type="entry name" value="PROTEIN TRIGALACTOSYLDIACYLGLYCEROL 3, CHLOROPLASTIC"/>
    <property type="match status" value="1"/>
</dbReference>
<proteinExistence type="predicted"/>
<organism evidence="5">
    <name type="scientific">hydrothermal vent metagenome</name>
    <dbReference type="NCBI Taxonomy" id="652676"/>
    <lineage>
        <taxon>unclassified sequences</taxon>
        <taxon>metagenomes</taxon>
        <taxon>ecological metagenomes</taxon>
    </lineage>
</organism>
<accession>A0A3B1E8I1</accession>
<gene>
    <name evidence="5" type="ORF">MNBD_PLANCTO03-1800</name>
</gene>
<protein>
    <recommendedName>
        <fullName evidence="4">ABC transporter domain-containing protein</fullName>
    </recommendedName>
</protein>
<dbReference type="InterPro" id="IPR003593">
    <property type="entry name" value="AAA+_ATPase"/>
</dbReference>
<keyword evidence="1" id="KW-0813">Transport</keyword>
<dbReference type="GO" id="GO:0016887">
    <property type="term" value="F:ATP hydrolysis activity"/>
    <property type="evidence" value="ECO:0007669"/>
    <property type="project" value="InterPro"/>
</dbReference>
<dbReference type="GO" id="GO:0005524">
    <property type="term" value="F:ATP binding"/>
    <property type="evidence" value="ECO:0007669"/>
    <property type="project" value="UniProtKB-KW"/>
</dbReference>
<reference evidence="5" key="1">
    <citation type="submission" date="2018-06" db="EMBL/GenBank/DDBJ databases">
        <authorList>
            <person name="Zhirakovskaya E."/>
        </authorList>
    </citation>
    <scope>NUCLEOTIDE SEQUENCE</scope>
</reference>
<sequence>MSPEGTRPDTAGAIELRTEKLAKSFGTQAVLRGIDMEVGRGEIVAIVGASGSGKTVMLDCMIRLLDVTSGRVFAADHGKKGSPLVEITQARERVLQRIRLHWAVVFQRNALFSGSVYDNIALLLREHQDMPEEEILQRARASLGACALDVDGVLYKDRDELSGGMAKRVAIARAIAIDPAVLFYDEPTTGLDPVVSGSIHELIWNMHLRPRGNGEQRTTVIVTHDKELLRRLSPRVVMLHKGEICYDGAYAGFGESDCVPAQEYLREMPVLHGRPAG</sequence>
<keyword evidence="3" id="KW-0067">ATP-binding</keyword>
<evidence type="ECO:0000256" key="1">
    <source>
        <dbReference type="ARBA" id="ARBA00022448"/>
    </source>
</evidence>
<dbReference type="PROSITE" id="PS50893">
    <property type="entry name" value="ABC_TRANSPORTER_2"/>
    <property type="match status" value="1"/>
</dbReference>
<dbReference type="SMART" id="SM00382">
    <property type="entry name" value="AAA"/>
    <property type="match status" value="1"/>
</dbReference>
<dbReference type="EMBL" id="UOGK01000535">
    <property type="protein sequence ID" value="VAX41397.1"/>
    <property type="molecule type" value="Genomic_DNA"/>
</dbReference>
<dbReference type="Gene3D" id="3.40.50.300">
    <property type="entry name" value="P-loop containing nucleotide triphosphate hydrolases"/>
    <property type="match status" value="1"/>
</dbReference>
<dbReference type="InterPro" id="IPR027417">
    <property type="entry name" value="P-loop_NTPase"/>
</dbReference>
<evidence type="ECO:0000313" key="5">
    <source>
        <dbReference type="EMBL" id="VAX41397.1"/>
    </source>
</evidence>
<dbReference type="PROSITE" id="PS00211">
    <property type="entry name" value="ABC_TRANSPORTER_1"/>
    <property type="match status" value="1"/>
</dbReference>
<dbReference type="SUPFAM" id="SSF52540">
    <property type="entry name" value="P-loop containing nucleoside triphosphate hydrolases"/>
    <property type="match status" value="1"/>
</dbReference>
<dbReference type="AlphaFoldDB" id="A0A3B1E8I1"/>
<dbReference type="InterPro" id="IPR003439">
    <property type="entry name" value="ABC_transporter-like_ATP-bd"/>
</dbReference>
<evidence type="ECO:0000259" key="4">
    <source>
        <dbReference type="PROSITE" id="PS50893"/>
    </source>
</evidence>
<dbReference type="InterPro" id="IPR017871">
    <property type="entry name" value="ABC_transporter-like_CS"/>
</dbReference>